<gene>
    <name evidence="2" type="ORF">M0813_30150</name>
</gene>
<accession>A0ABQ8XKY6</accession>
<dbReference type="Proteomes" id="UP001150062">
    <property type="component" value="Unassembled WGS sequence"/>
</dbReference>
<comment type="caution">
    <text evidence="2">The sequence shown here is derived from an EMBL/GenBank/DDBJ whole genome shotgun (WGS) entry which is preliminary data.</text>
</comment>
<name>A0ABQ8XKY6_9EUKA</name>
<evidence type="ECO:0000256" key="1">
    <source>
        <dbReference type="SAM" id="MobiDB-lite"/>
    </source>
</evidence>
<proteinExistence type="predicted"/>
<evidence type="ECO:0000313" key="2">
    <source>
        <dbReference type="EMBL" id="KAJ6233271.1"/>
    </source>
</evidence>
<dbReference type="EMBL" id="JAOAOG010000281">
    <property type="protein sequence ID" value="KAJ6233271.1"/>
    <property type="molecule type" value="Genomic_DNA"/>
</dbReference>
<reference evidence="2" key="1">
    <citation type="submission" date="2022-08" db="EMBL/GenBank/DDBJ databases">
        <title>Novel sulfate-reducing endosymbionts in the free-living metamonad Anaeramoeba.</title>
        <authorList>
            <person name="Jerlstrom-Hultqvist J."/>
            <person name="Cepicka I."/>
            <person name="Gallot-Lavallee L."/>
            <person name="Salas-Leiva D."/>
            <person name="Curtis B.A."/>
            <person name="Zahonova K."/>
            <person name="Pipaliya S."/>
            <person name="Dacks J."/>
            <person name="Roger A.J."/>
        </authorList>
    </citation>
    <scope>NUCLEOTIDE SEQUENCE</scope>
    <source>
        <strain evidence="2">Schooner1</strain>
    </source>
</reference>
<keyword evidence="3" id="KW-1185">Reference proteome</keyword>
<protein>
    <submittedName>
        <fullName evidence="2">Uncharacterized protein</fullName>
    </submittedName>
</protein>
<evidence type="ECO:0000313" key="3">
    <source>
        <dbReference type="Proteomes" id="UP001150062"/>
    </source>
</evidence>
<sequence length="92" mass="10977">MGNKNETTNSQTSKNQVIINKPTESKILEQYQNRSISSLSKEEKKEIQEELWLKFCDSELNNWKKFNYYIVKIFMVGDRRSCSTQFLTRFVN</sequence>
<feature type="region of interest" description="Disordered" evidence="1">
    <location>
        <begin position="1"/>
        <end position="21"/>
    </location>
</feature>
<organism evidence="2 3">
    <name type="scientific">Anaeramoeba flamelloides</name>
    <dbReference type="NCBI Taxonomy" id="1746091"/>
    <lineage>
        <taxon>Eukaryota</taxon>
        <taxon>Metamonada</taxon>
        <taxon>Anaeramoebidae</taxon>
        <taxon>Anaeramoeba</taxon>
    </lineage>
</organism>
<feature type="compositionally biased region" description="Polar residues" evidence="1">
    <location>
        <begin position="1"/>
        <end position="18"/>
    </location>
</feature>